<evidence type="ECO:0000256" key="2">
    <source>
        <dbReference type="ARBA" id="ARBA00022448"/>
    </source>
</evidence>
<organism evidence="11 12">
    <name type="scientific">Rubrobacter marinus</name>
    <dbReference type="NCBI Taxonomy" id="2653852"/>
    <lineage>
        <taxon>Bacteria</taxon>
        <taxon>Bacillati</taxon>
        <taxon>Actinomycetota</taxon>
        <taxon>Rubrobacteria</taxon>
        <taxon>Rubrobacterales</taxon>
        <taxon>Rubrobacteraceae</taxon>
        <taxon>Rubrobacter</taxon>
    </lineage>
</organism>
<proteinExistence type="inferred from homology"/>
<dbReference type="EMBL" id="CP045121">
    <property type="protein sequence ID" value="QIN79719.1"/>
    <property type="molecule type" value="Genomic_DNA"/>
</dbReference>
<sequence length="347" mass="35707">MRRIAYGATIILTIGVVAVELLHAPILLIFALTSLALIGLAWVLGQATESLGHHLGPRAGGILNATFGNAAELIITIFALSAGLTAVVKASIIGSIIGNVLLVLGASLLFGGLKNGTQSFSATIAGVNASMLTIVAAALALPTIFVATEAQRGGGSPTTLSIEVAVVMFILYILYLIYYFRSPEGGVATGEGHAPFGRTPSFVLLLVATAAVAYVSEAFVGAIEPLTEEFGISALFVGVILVPIVGNIAEHIVGVQIAYKNNMDFSMAISLGSSIQVALLVTPILVFLGPLLGHPLDLTFTLLELGALGAAVVTTAFVAMDGKSNWLEGAMLIGVYVIAALAFFFSP</sequence>
<dbReference type="KEGG" id="rmar:GBA65_15590"/>
<dbReference type="RefSeq" id="WP_166397390.1">
    <property type="nucleotide sequence ID" value="NZ_CP045121.1"/>
</dbReference>
<keyword evidence="9" id="KW-0050">Antiport</keyword>
<dbReference type="Gene3D" id="1.20.1420.30">
    <property type="entry name" value="NCX, central ion-binding region"/>
    <property type="match status" value="1"/>
</dbReference>
<dbReference type="PANTHER" id="PTHR31503:SF22">
    <property type="entry name" value="VACUOLAR CALCIUM ION TRANSPORTER"/>
    <property type="match status" value="1"/>
</dbReference>
<keyword evidence="12" id="KW-1185">Reference proteome</keyword>
<keyword evidence="4 9" id="KW-0812">Transmembrane</keyword>
<dbReference type="GO" id="GO:0015369">
    <property type="term" value="F:calcium:proton antiporter activity"/>
    <property type="evidence" value="ECO:0007669"/>
    <property type="project" value="UniProtKB-UniRule"/>
</dbReference>
<dbReference type="GO" id="GO:0006874">
    <property type="term" value="P:intracellular calcium ion homeostasis"/>
    <property type="evidence" value="ECO:0007669"/>
    <property type="project" value="TreeGrafter"/>
</dbReference>
<evidence type="ECO:0000256" key="7">
    <source>
        <dbReference type="ARBA" id="ARBA00023065"/>
    </source>
</evidence>
<reference evidence="11 12" key="1">
    <citation type="submission" date="2019-10" db="EMBL/GenBank/DDBJ databases">
        <title>Rubrobacter sp nov SCSIO 52915 isolated from a deep-sea sediment in the South China Sea.</title>
        <authorList>
            <person name="Chen R.W."/>
        </authorList>
    </citation>
    <scope>NUCLEOTIDE SEQUENCE [LARGE SCALE GENOMIC DNA]</scope>
    <source>
        <strain evidence="11 12">SCSIO 52915</strain>
    </source>
</reference>
<name>A0A6G8PZR8_9ACTN</name>
<evidence type="ECO:0000256" key="6">
    <source>
        <dbReference type="ARBA" id="ARBA00022989"/>
    </source>
</evidence>
<feature type="transmembrane region" description="Helical" evidence="9">
    <location>
        <begin position="160"/>
        <end position="180"/>
    </location>
</feature>
<dbReference type="NCBIfam" id="TIGR00378">
    <property type="entry name" value="cax"/>
    <property type="match status" value="1"/>
</dbReference>
<keyword evidence="6 9" id="KW-1133">Transmembrane helix</keyword>
<dbReference type="AlphaFoldDB" id="A0A6G8PZR8"/>
<feature type="transmembrane region" description="Helical" evidence="9">
    <location>
        <begin position="66"/>
        <end position="86"/>
    </location>
</feature>
<comment type="function">
    <text evidence="9">Ca(+)/H(+) antiporter that extrudes calcium in exchange for external protons.</text>
</comment>
<dbReference type="GO" id="GO:0012505">
    <property type="term" value="C:endomembrane system"/>
    <property type="evidence" value="ECO:0007669"/>
    <property type="project" value="UniProtKB-SubCell"/>
</dbReference>
<evidence type="ECO:0000256" key="1">
    <source>
        <dbReference type="ARBA" id="ARBA00004127"/>
    </source>
</evidence>
<evidence type="ECO:0000256" key="5">
    <source>
        <dbReference type="ARBA" id="ARBA00022837"/>
    </source>
</evidence>
<comment type="subcellular location">
    <subcellularLocation>
        <location evidence="1">Endomembrane system</location>
        <topology evidence="1">Multi-pass membrane protein</topology>
    </subcellularLocation>
</comment>
<keyword evidence="5 9" id="KW-0106">Calcium</keyword>
<keyword evidence="3 9" id="KW-0109">Calcium transport</keyword>
<keyword evidence="8 9" id="KW-0472">Membrane</keyword>
<dbReference type="PANTHER" id="PTHR31503">
    <property type="entry name" value="VACUOLAR CALCIUM ION TRANSPORTER"/>
    <property type="match status" value="1"/>
</dbReference>
<protein>
    <recommendedName>
        <fullName evidence="9">Ca(2+)/H(+) antiporter</fullName>
    </recommendedName>
</protein>
<accession>A0A6G8PZR8</accession>
<comment type="caution">
    <text evidence="9">Lacks conserved residue(s) required for the propagation of feature annotation.</text>
</comment>
<evidence type="ECO:0000256" key="9">
    <source>
        <dbReference type="RuleBase" id="RU365028"/>
    </source>
</evidence>
<feature type="transmembrane region" description="Helical" evidence="9">
    <location>
        <begin position="265"/>
        <end position="288"/>
    </location>
</feature>
<feature type="domain" description="Sodium/calcium exchanger membrane region" evidence="10">
    <location>
        <begin position="27"/>
        <end position="179"/>
    </location>
</feature>
<keyword evidence="2 9" id="KW-0813">Transport</keyword>
<feature type="transmembrane region" description="Helical" evidence="9">
    <location>
        <begin position="125"/>
        <end position="148"/>
    </location>
</feature>
<feature type="transmembrane region" description="Helical" evidence="9">
    <location>
        <begin position="28"/>
        <end position="45"/>
    </location>
</feature>
<dbReference type="InterPro" id="IPR004798">
    <property type="entry name" value="CAX-like"/>
</dbReference>
<evidence type="ECO:0000256" key="4">
    <source>
        <dbReference type="ARBA" id="ARBA00022692"/>
    </source>
</evidence>
<keyword evidence="7 9" id="KW-0406">Ion transport</keyword>
<gene>
    <name evidence="11" type="primary">cax</name>
    <name evidence="11" type="ORF">GBA65_15590</name>
</gene>
<feature type="transmembrane region" description="Helical" evidence="9">
    <location>
        <begin position="232"/>
        <end position="253"/>
    </location>
</feature>
<feature type="transmembrane region" description="Helical" evidence="9">
    <location>
        <begin position="201"/>
        <end position="220"/>
    </location>
</feature>
<dbReference type="Proteomes" id="UP000502706">
    <property type="component" value="Chromosome"/>
</dbReference>
<dbReference type="InterPro" id="IPR004713">
    <property type="entry name" value="CaH_exchang"/>
</dbReference>
<dbReference type="Pfam" id="PF01699">
    <property type="entry name" value="Na_Ca_ex"/>
    <property type="match status" value="2"/>
</dbReference>
<feature type="domain" description="Sodium/calcium exchanger membrane region" evidence="10">
    <location>
        <begin position="201"/>
        <end position="344"/>
    </location>
</feature>
<feature type="transmembrane region" description="Helical" evidence="9">
    <location>
        <begin position="326"/>
        <end position="345"/>
    </location>
</feature>
<evidence type="ECO:0000313" key="12">
    <source>
        <dbReference type="Proteomes" id="UP000502706"/>
    </source>
</evidence>
<evidence type="ECO:0000313" key="11">
    <source>
        <dbReference type="EMBL" id="QIN79719.1"/>
    </source>
</evidence>
<comment type="similarity">
    <text evidence="9">Belongs to the Ca(2+):cation antiporter (CaCA) (TC 2.A.19) family.</text>
</comment>
<evidence type="ECO:0000256" key="3">
    <source>
        <dbReference type="ARBA" id="ARBA00022568"/>
    </source>
</evidence>
<evidence type="ECO:0000256" key="8">
    <source>
        <dbReference type="ARBA" id="ARBA00023136"/>
    </source>
</evidence>
<feature type="transmembrane region" description="Helical" evidence="9">
    <location>
        <begin position="92"/>
        <end position="113"/>
    </location>
</feature>
<dbReference type="GO" id="GO:0016020">
    <property type="term" value="C:membrane"/>
    <property type="evidence" value="ECO:0007669"/>
    <property type="project" value="InterPro"/>
</dbReference>
<dbReference type="InterPro" id="IPR004837">
    <property type="entry name" value="NaCa_Exmemb"/>
</dbReference>
<feature type="transmembrane region" description="Helical" evidence="9">
    <location>
        <begin position="300"/>
        <end position="319"/>
    </location>
</feature>
<dbReference type="InterPro" id="IPR044880">
    <property type="entry name" value="NCX_ion-bd_dom_sf"/>
</dbReference>
<evidence type="ECO:0000259" key="10">
    <source>
        <dbReference type="Pfam" id="PF01699"/>
    </source>
</evidence>